<dbReference type="OMA" id="ETDINGW"/>
<dbReference type="VEuPathDB" id="TriTrypDB:BSAL_56650"/>
<reference evidence="4" key="1">
    <citation type="submission" date="2015-09" db="EMBL/GenBank/DDBJ databases">
        <authorList>
            <consortium name="Pathogen Informatics"/>
        </authorList>
    </citation>
    <scope>NUCLEOTIDE SEQUENCE [LARGE SCALE GENOMIC DNA]</scope>
    <source>
        <strain evidence="4">Lake Konstanz</strain>
    </source>
</reference>
<dbReference type="InterPro" id="IPR029058">
    <property type="entry name" value="AB_hydrolase_fold"/>
</dbReference>
<sequence length="329" mass="36337">MAAVKSPFIVAACLLLVVAVAAATSGAVSSSSSYNPTVALSGWLYGKAVNCNRTSIENWSCETCQNISGMKDVRVFHNETTGGQAYVGFNEVSNTLVVTFRGSVDIQNWINNLDFFFIDYPNSDCTTFNGGSSCQVHRGFLNVYESIKFEGLLSYVNSLWTSVKSKSPSVLVTGHSLGGALAILGGVDVTLLLRDQTSDIHVYTYGEPRVGNPAWAKWVAESVLIGGKQYRLTHESDPVPRLPPLEFGFLHVPHEVWYNNDLAGDHFTVCMDNATAEDYANCENTQYAFDTSDHLKKAVHMFLLPRRQQTCNTNSLFQKKNPTFTFFMF</sequence>
<dbReference type="SUPFAM" id="SSF53474">
    <property type="entry name" value="alpha/beta-Hydrolases"/>
    <property type="match status" value="1"/>
</dbReference>
<dbReference type="InterPro" id="IPR051218">
    <property type="entry name" value="Sec_MonoDiacylglyc_Lipase"/>
</dbReference>
<dbReference type="InterPro" id="IPR002921">
    <property type="entry name" value="Fungal_lipase-type"/>
</dbReference>
<dbReference type="PANTHER" id="PTHR45856">
    <property type="entry name" value="ALPHA/BETA-HYDROLASES SUPERFAMILY PROTEIN"/>
    <property type="match status" value="1"/>
</dbReference>
<evidence type="ECO:0000313" key="3">
    <source>
        <dbReference type="EMBL" id="CUE81955.1"/>
    </source>
</evidence>
<evidence type="ECO:0000313" key="4">
    <source>
        <dbReference type="Proteomes" id="UP000051952"/>
    </source>
</evidence>
<dbReference type="CDD" id="cd00519">
    <property type="entry name" value="Lipase_3"/>
    <property type="match status" value="1"/>
</dbReference>
<feature type="domain" description="Fungal lipase-type" evidence="2">
    <location>
        <begin position="97"/>
        <end position="245"/>
    </location>
</feature>
<evidence type="ECO:0000256" key="1">
    <source>
        <dbReference type="SAM" id="SignalP"/>
    </source>
</evidence>
<dbReference type="OrthoDB" id="345705at2759"/>
<keyword evidence="4" id="KW-1185">Reference proteome</keyword>
<organism evidence="3 4">
    <name type="scientific">Bodo saltans</name>
    <name type="common">Flagellated protozoan</name>
    <dbReference type="NCBI Taxonomy" id="75058"/>
    <lineage>
        <taxon>Eukaryota</taxon>
        <taxon>Discoba</taxon>
        <taxon>Euglenozoa</taxon>
        <taxon>Kinetoplastea</taxon>
        <taxon>Metakinetoplastina</taxon>
        <taxon>Eubodonida</taxon>
        <taxon>Bodonidae</taxon>
        <taxon>Bodo</taxon>
    </lineage>
</organism>
<proteinExistence type="predicted"/>
<dbReference type="EMBL" id="CYKH01000199">
    <property type="protein sequence ID" value="CUE81955.1"/>
    <property type="molecule type" value="Genomic_DNA"/>
</dbReference>
<dbReference type="AlphaFoldDB" id="A0A0S4IJE8"/>
<dbReference type="PANTHER" id="PTHR45856:SF25">
    <property type="entry name" value="FUNGAL LIPASE-LIKE DOMAIN-CONTAINING PROTEIN"/>
    <property type="match status" value="1"/>
</dbReference>
<protein>
    <submittedName>
        <fullName evidence="3">Lipase, putative</fullName>
    </submittedName>
</protein>
<feature type="chain" id="PRO_5006621285" evidence="1">
    <location>
        <begin position="24"/>
        <end position="329"/>
    </location>
</feature>
<dbReference type="Gene3D" id="3.40.50.1820">
    <property type="entry name" value="alpha/beta hydrolase"/>
    <property type="match status" value="1"/>
</dbReference>
<dbReference type="Proteomes" id="UP000051952">
    <property type="component" value="Unassembled WGS sequence"/>
</dbReference>
<dbReference type="GO" id="GO:0006629">
    <property type="term" value="P:lipid metabolic process"/>
    <property type="evidence" value="ECO:0007669"/>
    <property type="project" value="InterPro"/>
</dbReference>
<name>A0A0S4IJE8_BODSA</name>
<evidence type="ECO:0000259" key="2">
    <source>
        <dbReference type="Pfam" id="PF01764"/>
    </source>
</evidence>
<accession>A0A0S4IJE8</accession>
<feature type="signal peptide" evidence="1">
    <location>
        <begin position="1"/>
        <end position="23"/>
    </location>
</feature>
<dbReference type="Pfam" id="PF01764">
    <property type="entry name" value="Lipase_3"/>
    <property type="match status" value="1"/>
</dbReference>
<keyword evidence="1" id="KW-0732">Signal</keyword>
<gene>
    <name evidence="3" type="ORF">BSAL_56650</name>
</gene>